<evidence type="ECO:0000256" key="2">
    <source>
        <dbReference type="ARBA" id="ARBA00022690"/>
    </source>
</evidence>
<keyword evidence="2" id="KW-0646">Protease inhibitor</keyword>
<dbReference type="GO" id="GO:0009611">
    <property type="term" value="P:response to wounding"/>
    <property type="evidence" value="ECO:0007669"/>
    <property type="project" value="InterPro"/>
</dbReference>
<feature type="compositionally biased region" description="Basic and acidic residues" evidence="4">
    <location>
        <begin position="1"/>
        <end position="20"/>
    </location>
</feature>
<accession>A0A251N211</accession>
<dbReference type="AlphaFoldDB" id="A0A251N211"/>
<sequence length="90" mass="9960">MYQTEKTETDESVSEGERRMASAYCPGKSSWPEIVGEDGEVAAAKIEQEKPDVHAIVIPEGTIITQELRCNRVRVWVDENGVVTTVPRVG</sequence>
<dbReference type="Proteomes" id="UP000006882">
    <property type="component" value="Chromosome G8"/>
</dbReference>
<comment type="similarity">
    <text evidence="1">Belongs to the protease inhibitor I13 (potato type I serine protease inhibitor) family.</text>
</comment>
<proteinExistence type="inferred from homology"/>
<dbReference type="PRINTS" id="PR00292">
    <property type="entry name" value="POTATOINHBTR"/>
</dbReference>
<organism evidence="5 6">
    <name type="scientific">Prunus persica</name>
    <name type="common">Peach</name>
    <name type="synonym">Amygdalus persica</name>
    <dbReference type="NCBI Taxonomy" id="3760"/>
    <lineage>
        <taxon>Eukaryota</taxon>
        <taxon>Viridiplantae</taxon>
        <taxon>Streptophyta</taxon>
        <taxon>Embryophyta</taxon>
        <taxon>Tracheophyta</taxon>
        <taxon>Spermatophyta</taxon>
        <taxon>Magnoliopsida</taxon>
        <taxon>eudicotyledons</taxon>
        <taxon>Gunneridae</taxon>
        <taxon>Pentapetalae</taxon>
        <taxon>rosids</taxon>
        <taxon>fabids</taxon>
        <taxon>Rosales</taxon>
        <taxon>Rosaceae</taxon>
        <taxon>Amygdaloideae</taxon>
        <taxon>Amygdaleae</taxon>
        <taxon>Prunus</taxon>
    </lineage>
</organism>
<evidence type="ECO:0000256" key="3">
    <source>
        <dbReference type="ARBA" id="ARBA00022900"/>
    </source>
</evidence>
<dbReference type="PANTHER" id="PTHR33091:SF83">
    <property type="entry name" value="SERINE PROTEASE INHIBITOR, POTATO INHIBITOR I-TYPE FAMILY PROTEIN-RELATED"/>
    <property type="match status" value="1"/>
</dbReference>
<evidence type="ECO:0000313" key="5">
    <source>
        <dbReference type="EMBL" id="ONH93388.1"/>
    </source>
</evidence>
<dbReference type="Pfam" id="PF00280">
    <property type="entry name" value="potato_inhibit"/>
    <property type="match status" value="1"/>
</dbReference>
<dbReference type="EMBL" id="CM007658">
    <property type="protein sequence ID" value="ONH93388.1"/>
    <property type="molecule type" value="Genomic_DNA"/>
</dbReference>
<keyword evidence="6" id="KW-1185">Reference proteome</keyword>
<dbReference type="InterPro" id="IPR000864">
    <property type="entry name" value="Prot_inh_pot1"/>
</dbReference>
<dbReference type="Gramene" id="ONH93388">
    <property type="protein sequence ID" value="ONH93388"/>
    <property type="gene ID" value="PRUPE_8G229400"/>
</dbReference>
<dbReference type="Gene3D" id="3.30.10.10">
    <property type="entry name" value="Trypsin Inhibitor V, subunit A"/>
    <property type="match status" value="1"/>
</dbReference>
<dbReference type="eggNOG" id="ENOG502S6W9">
    <property type="taxonomic scope" value="Eukaryota"/>
</dbReference>
<gene>
    <name evidence="5" type="ORF">PRUPE_8G229400</name>
</gene>
<evidence type="ECO:0000256" key="1">
    <source>
        <dbReference type="ARBA" id="ARBA00008210"/>
    </source>
</evidence>
<reference evidence="5 6" key="1">
    <citation type="journal article" date="2013" name="Nat. Genet.">
        <title>The high-quality draft genome of peach (Prunus persica) identifies unique patterns of genetic diversity, domestication and genome evolution.</title>
        <authorList>
            <consortium name="International Peach Genome Initiative"/>
            <person name="Verde I."/>
            <person name="Abbott A.G."/>
            <person name="Scalabrin S."/>
            <person name="Jung S."/>
            <person name="Shu S."/>
            <person name="Marroni F."/>
            <person name="Zhebentyayeva T."/>
            <person name="Dettori M.T."/>
            <person name="Grimwood J."/>
            <person name="Cattonaro F."/>
            <person name="Zuccolo A."/>
            <person name="Rossini L."/>
            <person name="Jenkins J."/>
            <person name="Vendramin E."/>
            <person name="Meisel L.A."/>
            <person name="Decroocq V."/>
            <person name="Sosinski B."/>
            <person name="Prochnik S."/>
            <person name="Mitros T."/>
            <person name="Policriti A."/>
            <person name="Cipriani G."/>
            <person name="Dondini L."/>
            <person name="Ficklin S."/>
            <person name="Goodstein D.M."/>
            <person name="Xuan P."/>
            <person name="Del Fabbro C."/>
            <person name="Aramini V."/>
            <person name="Copetti D."/>
            <person name="Gonzalez S."/>
            <person name="Horner D.S."/>
            <person name="Falchi R."/>
            <person name="Lucas S."/>
            <person name="Mica E."/>
            <person name="Maldonado J."/>
            <person name="Lazzari B."/>
            <person name="Bielenberg D."/>
            <person name="Pirona R."/>
            <person name="Miculan M."/>
            <person name="Barakat A."/>
            <person name="Testolin R."/>
            <person name="Stella A."/>
            <person name="Tartarini S."/>
            <person name="Tonutti P."/>
            <person name="Arus P."/>
            <person name="Orellana A."/>
            <person name="Wells C."/>
            <person name="Main D."/>
            <person name="Vizzotto G."/>
            <person name="Silva H."/>
            <person name="Salamini F."/>
            <person name="Schmutz J."/>
            <person name="Morgante M."/>
            <person name="Rokhsar D.S."/>
        </authorList>
    </citation>
    <scope>NUCLEOTIDE SEQUENCE [LARGE SCALE GENOMIC DNA]</scope>
    <source>
        <strain evidence="6">cv. Nemared</strain>
    </source>
</reference>
<dbReference type="SUPFAM" id="SSF54654">
    <property type="entry name" value="CI-2 family of serine protease inhibitors"/>
    <property type="match status" value="1"/>
</dbReference>
<evidence type="ECO:0000256" key="4">
    <source>
        <dbReference type="SAM" id="MobiDB-lite"/>
    </source>
</evidence>
<protein>
    <submittedName>
        <fullName evidence="5">Uncharacterized protein</fullName>
    </submittedName>
</protein>
<keyword evidence="3" id="KW-0722">Serine protease inhibitor</keyword>
<dbReference type="GO" id="GO:0004867">
    <property type="term" value="F:serine-type endopeptidase inhibitor activity"/>
    <property type="evidence" value="ECO:0007669"/>
    <property type="project" value="UniProtKB-KW"/>
</dbReference>
<dbReference type="PANTHER" id="PTHR33091">
    <property type="entry name" value="PROTEIN, PUTATIVE, EXPRESSED-RELATED"/>
    <property type="match status" value="1"/>
</dbReference>
<feature type="region of interest" description="Disordered" evidence="4">
    <location>
        <begin position="1"/>
        <end position="28"/>
    </location>
</feature>
<evidence type="ECO:0000313" key="6">
    <source>
        <dbReference type="Proteomes" id="UP000006882"/>
    </source>
</evidence>
<dbReference type="PROSITE" id="PS00285">
    <property type="entry name" value="POTATO_INHIBITOR"/>
    <property type="match status" value="1"/>
</dbReference>
<dbReference type="InterPro" id="IPR036354">
    <property type="entry name" value="Prot_inh_pot1_sf"/>
</dbReference>
<name>A0A251N211_PRUPE</name>